<organism evidence="1">
    <name type="scientific">Enterocloster bolteae</name>
    <dbReference type="NCBI Taxonomy" id="208479"/>
    <lineage>
        <taxon>Bacteria</taxon>
        <taxon>Bacillati</taxon>
        <taxon>Bacillota</taxon>
        <taxon>Clostridia</taxon>
        <taxon>Lachnospirales</taxon>
        <taxon>Lachnospiraceae</taxon>
        <taxon>Enterocloster</taxon>
    </lineage>
</organism>
<sequence>MMQMRRYVVGERDGGGGGGGIYRSVGITWAAGNGFKIQAHPCLSLGNGFQAEPIARVGSPESCLKPFSAALVIHAPQPASASPAPIPFTDGFPLPLLQPLNPLLIPNPQIPCFASFCENQGAAADVAAFCQGALHGLIVRMGVNADIADA</sequence>
<accession>A0A6N2SRN6</accession>
<proteinExistence type="predicted"/>
<gene>
    <name evidence="1" type="ORF">CBLFYP116_01326</name>
</gene>
<reference evidence="1" key="1">
    <citation type="submission" date="2019-11" db="EMBL/GenBank/DDBJ databases">
        <authorList>
            <person name="Feng L."/>
        </authorList>
    </citation>
    <scope>NUCLEOTIDE SEQUENCE</scope>
    <source>
        <strain evidence="1">CbolteaeLFYP116</strain>
    </source>
</reference>
<protein>
    <submittedName>
        <fullName evidence="1">Uncharacterized protein</fullName>
    </submittedName>
</protein>
<dbReference type="AlphaFoldDB" id="A0A6N2SRN6"/>
<evidence type="ECO:0000313" key="1">
    <source>
        <dbReference type="EMBL" id="VYS96197.1"/>
    </source>
</evidence>
<name>A0A6N2SRN6_9FIRM</name>
<dbReference type="EMBL" id="CACRTF010000010">
    <property type="protein sequence ID" value="VYS96197.1"/>
    <property type="molecule type" value="Genomic_DNA"/>
</dbReference>